<accession>A0A395M4E4</accession>
<evidence type="ECO:0008006" key="3">
    <source>
        <dbReference type="Google" id="ProtNLM"/>
    </source>
</evidence>
<evidence type="ECO:0000313" key="1">
    <source>
        <dbReference type="EMBL" id="RFM24814.1"/>
    </source>
</evidence>
<reference evidence="1 2" key="1">
    <citation type="journal article" date="2011" name="ISME J.">
        <title>Community ecology of hot spring cyanobacterial mats: predominant populations and their functional potential.</title>
        <authorList>
            <person name="Klatt C.G."/>
            <person name="Wood J.M."/>
            <person name="Rusch D.B."/>
            <person name="Bateson M.M."/>
            <person name="Hamamura N."/>
            <person name="Heidelberg J.F."/>
            <person name="Grossman A.R."/>
            <person name="Bhaya D."/>
            <person name="Cohan F.M."/>
            <person name="Kuhl M."/>
            <person name="Bryant D.A."/>
            <person name="Ward D.M."/>
        </authorList>
    </citation>
    <scope>NUCLEOTIDE SEQUENCE [LARGE SCALE GENOMIC DNA]</scope>
    <source>
        <strain evidence="1">OS</strain>
    </source>
</reference>
<name>A0A395M4E4_9BACT</name>
<proteinExistence type="predicted"/>
<gene>
    <name evidence="1" type="ORF">D0433_04190</name>
</gene>
<dbReference type="EMBL" id="PHFL01000026">
    <property type="protein sequence ID" value="RFM24814.1"/>
    <property type="molecule type" value="Genomic_DNA"/>
</dbReference>
<evidence type="ECO:0000313" key="2">
    <source>
        <dbReference type="Proteomes" id="UP000266389"/>
    </source>
</evidence>
<dbReference type="Proteomes" id="UP000266389">
    <property type="component" value="Unassembled WGS sequence"/>
</dbReference>
<protein>
    <recommendedName>
        <fullName evidence="3">TonB-dependent receptor</fullName>
    </recommendedName>
</protein>
<dbReference type="AlphaFoldDB" id="A0A395M4E4"/>
<organism evidence="1 2">
    <name type="scientific">Candidatus Thermochlorobacter aerophilus</name>
    <dbReference type="NCBI Taxonomy" id="1868324"/>
    <lineage>
        <taxon>Bacteria</taxon>
        <taxon>Pseudomonadati</taxon>
        <taxon>Chlorobiota</taxon>
        <taxon>Chlorobiia</taxon>
        <taxon>Chlorobiales</taxon>
        <taxon>Candidatus Thermochlorobacteriaceae</taxon>
        <taxon>Candidatus Thermochlorobacter</taxon>
    </lineage>
</organism>
<dbReference type="SUPFAM" id="SSF56935">
    <property type="entry name" value="Porins"/>
    <property type="match status" value="1"/>
</dbReference>
<comment type="caution">
    <text evidence="1">The sequence shown here is derived from an EMBL/GenBank/DDBJ whole genome shotgun (WGS) entry which is preliminary data.</text>
</comment>
<sequence length="807" mass="90946">MFYIGKLFAVLQTATCFMLNTSFFSTVFTLLLFFSSIDLSSALEHDSDPIYRLNCLTQPSSNAVDTVPTAPPLPSANAFKDTLALPIDATSADTFSAPKRLPVLSATDSLRLFYRFYEPPSLFATPYFVRDSARDMIYHRFVEDFFSEQAHFYLRDKSEFGQVNELLYGGLGMRHQHVLLDEMLLNDPISRIAPFNFLSSESFSRLSFFTGYKSLAESSAPLVFESHTQRITALKGYTKAHYFQFAGITNKFDVTFSFNLSPRLNFYAGYRYEGTDGNYSNLGGIGIERFGSNSLGNYIRGRLRYEFSEQTFFTFAVENHSVSMLPFGGIDISQSIGFIDRLDSRNAVIVNQFTRRSFFLNLLKSEFQTALPFLRDSLNIFKTWAYLARFERKFEKTRPDSISRLDAFSDLENSTRFAIGAKQLLTLWIFSLQGKGAFQLDRVNFQNTLENANGDTLFLPTLATLELNVGGKIRLENLLFGQDLEVGGALNLVTTSVSNTNGNDFFGGALNSGFGGEIAFPLPFEHSSIGGFLNTAFTTRFPTLQEVFSRDNRLRGALSWQAELVRQFEAGSTLVLDSTLSLRLSFLNHQVFSPMTVVQTLSFIDSAQVAYRARFRSLSDLSLSYTGIGLSLRAKIWKLEGYLDATAVLNYTIVSSPDNDYEAGFLFDPVPDELDASTGRIFYIPRFYGSFGIFFHDKLFRGALDLKVGFAGFAFSDFSASMRSSERQLIFYFNLYQRTGTNYVDNNLQFGVQGALGRVDFQVWAKIGSATAFLMWENLPGFAFIRAPIFPMPPRSIRFGISWEILN</sequence>